<reference evidence="2 3" key="1">
    <citation type="submission" date="2017-12" db="EMBL/GenBank/DDBJ databases">
        <title>Genome Sequence of the Amphotericin B-resistant Candida duobushaemulonii strain, B09383.</title>
        <authorList>
            <person name="Chow N.A."/>
            <person name="Gade L."/>
            <person name="Batra D."/>
            <person name="Rowe L.A."/>
            <person name="Loparev V.N."/>
            <person name="Litvintseva A.P."/>
        </authorList>
    </citation>
    <scope>NUCLEOTIDE SEQUENCE [LARGE SCALE GENOMIC DNA]</scope>
    <source>
        <strain evidence="2 3">B09383</strain>
    </source>
</reference>
<feature type="compositionally biased region" description="Basic and acidic residues" evidence="1">
    <location>
        <begin position="143"/>
        <end position="157"/>
    </location>
</feature>
<dbReference type="InterPro" id="IPR050656">
    <property type="entry name" value="PINX1"/>
</dbReference>
<gene>
    <name evidence="2" type="ORF">CXQ87_000213</name>
</gene>
<evidence type="ECO:0000313" key="3">
    <source>
        <dbReference type="Proteomes" id="UP000244406"/>
    </source>
</evidence>
<protein>
    <recommendedName>
        <fullName evidence="4">G-patch domain-containing protein</fullName>
    </recommendedName>
</protein>
<feature type="compositionally biased region" description="Basic and acidic residues" evidence="1">
    <location>
        <begin position="193"/>
        <end position="211"/>
    </location>
</feature>
<dbReference type="PANTHER" id="PTHR23149:SF26">
    <property type="entry name" value="PROTEIN TMA23"/>
    <property type="match status" value="1"/>
</dbReference>
<feature type="compositionally biased region" description="Basic residues" evidence="1">
    <location>
        <begin position="132"/>
        <end position="142"/>
    </location>
</feature>
<keyword evidence="3" id="KW-1185">Reference proteome</keyword>
<dbReference type="RefSeq" id="XP_025338269.1">
    <property type="nucleotide sequence ID" value="XM_025478796.1"/>
</dbReference>
<dbReference type="Proteomes" id="UP000244406">
    <property type="component" value="Unassembled WGS sequence"/>
</dbReference>
<dbReference type="EMBL" id="PKFP01000008">
    <property type="protein sequence ID" value="PVH17329.1"/>
    <property type="molecule type" value="Genomic_DNA"/>
</dbReference>
<organism evidence="2 3">
    <name type="scientific">Candidozyma duobushaemuli</name>
    <dbReference type="NCBI Taxonomy" id="1231522"/>
    <lineage>
        <taxon>Eukaryota</taxon>
        <taxon>Fungi</taxon>
        <taxon>Dikarya</taxon>
        <taxon>Ascomycota</taxon>
        <taxon>Saccharomycotina</taxon>
        <taxon>Pichiomycetes</taxon>
        <taxon>Metschnikowiaceae</taxon>
        <taxon>Candidozyma</taxon>
    </lineage>
</organism>
<sequence length="233" mass="26656">MDARLYLKSYGWQDGHALKNGGIKKPILVKHKKDKKGLGSDGNDADVWWERLFDGQLKTLDVNNSTKGVSFETNTMETENHLRRSMSPLYKMFVKGEGLAGTVGKTDNAHLKSSKIDSEKAIEQTEIIMKKAKKEAKVHKDKSKSTKSKDEKTDKADKKKSKDSKKEKKDKKDKKEKKEVKESPAEKKHKKEKSSSKAKKESDKKSKSESKSKKRSRDKSDEKEKTKKRKKDK</sequence>
<dbReference type="PANTHER" id="PTHR23149">
    <property type="entry name" value="G PATCH DOMAIN CONTAINING PROTEIN"/>
    <property type="match status" value="1"/>
</dbReference>
<comment type="caution">
    <text evidence="2">The sequence shown here is derived from an EMBL/GenBank/DDBJ whole genome shotgun (WGS) entry which is preliminary data.</text>
</comment>
<proteinExistence type="predicted"/>
<feature type="compositionally biased region" description="Basic and acidic residues" evidence="1">
    <location>
        <begin position="176"/>
        <end position="186"/>
    </location>
</feature>
<feature type="compositionally biased region" description="Basic residues" evidence="1">
    <location>
        <begin position="158"/>
        <end position="175"/>
    </location>
</feature>
<feature type="region of interest" description="Disordered" evidence="1">
    <location>
        <begin position="132"/>
        <end position="233"/>
    </location>
</feature>
<evidence type="ECO:0000313" key="2">
    <source>
        <dbReference type="EMBL" id="PVH17329.1"/>
    </source>
</evidence>
<dbReference type="VEuPathDB" id="FungiDB:CXQ87_000213"/>
<dbReference type="GeneID" id="37000215"/>
<evidence type="ECO:0000256" key="1">
    <source>
        <dbReference type="SAM" id="MobiDB-lite"/>
    </source>
</evidence>
<dbReference type="AlphaFoldDB" id="A0A2V1AH57"/>
<name>A0A2V1AH57_9ASCO</name>
<accession>A0A2V1AH57</accession>
<evidence type="ECO:0008006" key="4">
    <source>
        <dbReference type="Google" id="ProtNLM"/>
    </source>
</evidence>